<dbReference type="AlphaFoldDB" id="A0A538S689"/>
<accession>A0A538S689</accession>
<dbReference type="EMBL" id="VBOT01000217">
    <property type="protein sequence ID" value="TMQ46884.1"/>
    <property type="molecule type" value="Genomic_DNA"/>
</dbReference>
<dbReference type="Gene3D" id="3.60.20.10">
    <property type="entry name" value="Glutamine Phosphoribosylpyrophosphate, subunit 1, domain 1"/>
    <property type="match status" value="1"/>
</dbReference>
<reference evidence="1 2" key="1">
    <citation type="journal article" date="2019" name="Nat. Microbiol.">
        <title>Mediterranean grassland soil C-N compound turnover is dependent on rainfall and depth, and is mediated by genomically divergent microorganisms.</title>
        <authorList>
            <person name="Diamond S."/>
            <person name="Andeer P.F."/>
            <person name="Li Z."/>
            <person name="Crits-Christoph A."/>
            <person name="Burstein D."/>
            <person name="Anantharaman K."/>
            <person name="Lane K.R."/>
            <person name="Thomas B.C."/>
            <person name="Pan C."/>
            <person name="Northen T.R."/>
            <person name="Banfield J.F."/>
        </authorList>
    </citation>
    <scope>NUCLEOTIDE SEQUENCE [LARGE SCALE GENOMIC DNA]</scope>
    <source>
        <strain evidence="1">WS_3</strain>
    </source>
</reference>
<comment type="caution">
    <text evidence="1">The sequence shown here is derived from an EMBL/GenBank/DDBJ whole genome shotgun (WGS) entry which is preliminary data.</text>
</comment>
<sequence>MSIAVCVKGPGGIALAADSRRTIHPYKSENLYETWDADQKLISFNGEAHRWVGIAESGACAPQDTSASIISEVEAGLPPHRLTIREYAQRVHEAAARRAEGSAEYLLHGSVAGFDVGETEGRVFLVEVPGPAPIEFAAGTVGIAYTGAREFVDRLLRGYDPRLIVEDPELRNHLATPLALKTMTVEECVALAIFLVQTSVVMQAFFGPLARQVSGGPLDAATITAAEGLRFVQHTARDPECPVVERGLANAWPAVVTSAPVDLHRVATYKVV</sequence>
<evidence type="ECO:0000313" key="2">
    <source>
        <dbReference type="Proteomes" id="UP000320184"/>
    </source>
</evidence>
<name>A0A538S689_UNCEI</name>
<evidence type="ECO:0008006" key="3">
    <source>
        <dbReference type="Google" id="ProtNLM"/>
    </source>
</evidence>
<gene>
    <name evidence="1" type="ORF">E6K73_14505</name>
</gene>
<organism evidence="1 2">
    <name type="scientific">Eiseniibacteriota bacterium</name>
    <dbReference type="NCBI Taxonomy" id="2212470"/>
    <lineage>
        <taxon>Bacteria</taxon>
        <taxon>Candidatus Eiseniibacteriota</taxon>
    </lineage>
</organism>
<protein>
    <recommendedName>
        <fullName evidence="3">20S proteasome subunit A/B</fullName>
    </recommendedName>
</protein>
<dbReference type="InterPro" id="IPR029055">
    <property type="entry name" value="Ntn_hydrolases_N"/>
</dbReference>
<dbReference type="Proteomes" id="UP000320184">
    <property type="component" value="Unassembled WGS sequence"/>
</dbReference>
<evidence type="ECO:0000313" key="1">
    <source>
        <dbReference type="EMBL" id="TMQ46884.1"/>
    </source>
</evidence>
<proteinExistence type="predicted"/>
<dbReference type="SUPFAM" id="SSF56235">
    <property type="entry name" value="N-terminal nucleophile aminohydrolases (Ntn hydrolases)"/>
    <property type="match status" value="1"/>
</dbReference>